<name>A0AA88I6B2_ARTSF</name>
<evidence type="ECO:0000313" key="1">
    <source>
        <dbReference type="EMBL" id="KAK2716087.1"/>
    </source>
</evidence>
<gene>
    <name evidence="1" type="ORF">QYM36_010607</name>
</gene>
<dbReference type="PANTHER" id="PTHR46289">
    <property type="entry name" value="52 KDA REPRESSOR OF THE INHIBITOR OF THE PROTEIN KINASE-LIKE PROTEIN-RELATED"/>
    <property type="match status" value="1"/>
</dbReference>
<accession>A0AA88I6B2</accession>
<organism evidence="1 2">
    <name type="scientific">Artemia franciscana</name>
    <name type="common">Brine shrimp</name>
    <name type="synonym">Artemia sanfranciscana</name>
    <dbReference type="NCBI Taxonomy" id="6661"/>
    <lineage>
        <taxon>Eukaryota</taxon>
        <taxon>Metazoa</taxon>
        <taxon>Ecdysozoa</taxon>
        <taxon>Arthropoda</taxon>
        <taxon>Crustacea</taxon>
        <taxon>Branchiopoda</taxon>
        <taxon>Anostraca</taxon>
        <taxon>Artemiidae</taxon>
        <taxon>Artemia</taxon>
    </lineage>
</organism>
<reference evidence="1" key="1">
    <citation type="submission" date="2023-07" db="EMBL/GenBank/DDBJ databases">
        <title>Chromosome-level genome assembly of Artemia franciscana.</title>
        <authorList>
            <person name="Jo E."/>
        </authorList>
    </citation>
    <scope>NUCLEOTIDE SEQUENCE</scope>
    <source>
        <tissue evidence="1">Whole body</tissue>
    </source>
</reference>
<keyword evidence="2" id="KW-1185">Reference proteome</keyword>
<sequence>MESDKDSETVSKAAAFGAALIRSDFIASVNTATHCLAHAVKLSKFLQGPKQDLPTSKGYIMSILSKLKQMRFEVDIDVKNVFAFSQATALQLGEEMILPQTRSQQTQRAYVQLPGQDAEQYIKVAIHIPFFDRLISELNMRLSSVSEVSHLEDLIPSNFSNHTVKKVLSAAIIYYEDISASSLELIEEIRLWREHWKLSIRKSLPQRCENALSNVIEISFRT</sequence>
<dbReference type="InterPro" id="IPR052958">
    <property type="entry name" value="IFN-induced_PKR_regulator"/>
</dbReference>
<dbReference type="EMBL" id="JAVRJZ010000012">
    <property type="protein sequence ID" value="KAK2716087.1"/>
    <property type="molecule type" value="Genomic_DNA"/>
</dbReference>
<dbReference type="Proteomes" id="UP001187531">
    <property type="component" value="Unassembled WGS sequence"/>
</dbReference>
<comment type="caution">
    <text evidence="1">The sequence shown here is derived from an EMBL/GenBank/DDBJ whole genome shotgun (WGS) entry which is preliminary data.</text>
</comment>
<evidence type="ECO:0000313" key="2">
    <source>
        <dbReference type="Proteomes" id="UP001187531"/>
    </source>
</evidence>
<protein>
    <submittedName>
        <fullName evidence="1">Uncharacterized protein</fullName>
    </submittedName>
</protein>
<dbReference type="AlphaFoldDB" id="A0AA88I6B2"/>
<proteinExistence type="predicted"/>
<dbReference type="PANTHER" id="PTHR46289:SF17">
    <property type="entry name" value="HAT C-TERMINAL DIMERISATION DOMAIN-CONTAINING PROTEIN"/>
    <property type="match status" value="1"/>
</dbReference>